<evidence type="ECO:0000313" key="9">
    <source>
        <dbReference type="Proteomes" id="UP001497516"/>
    </source>
</evidence>
<dbReference type="EMBL" id="OZ034820">
    <property type="protein sequence ID" value="CAL1399118.1"/>
    <property type="molecule type" value="Genomic_DNA"/>
</dbReference>
<feature type="transmembrane region" description="Helical" evidence="6">
    <location>
        <begin position="410"/>
        <end position="428"/>
    </location>
</feature>
<evidence type="ECO:0000259" key="7">
    <source>
        <dbReference type="Pfam" id="PF13515"/>
    </source>
</evidence>
<dbReference type="AlphaFoldDB" id="A0AAV2FN29"/>
<name>A0AAV2FN29_9ROSI</name>
<gene>
    <name evidence="8" type="ORF">LTRI10_LOCUS39312</name>
</gene>
<dbReference type="Proteomes" id="UP001497516">
    <property type="component" value="Chromosome 7"/>
</dbReference>
<feature type="transmembrane region" description="Helical" evidence="6">
    <location>
        <begin position="126"/>
        <end position="142"/>
    </location>
</feature>
<evidence type="ECO:0000256" key="1">
    <source>
        <dbReference type="ARBA" id="ARBA00004651"/>
    </source>
</evidence>
<evidence type="ECO:0000256" key="5">
    <source>
        <dbReference type="ARBA" id="ARBA00023136"/>
    </source>
</evidence>
<feature type="transmembrane region" description="Helical" evidence="6">
    <location>
        <begin position="531"/>
        <end position="552"/>
    </location>
</feature>
<keyword evidence="5 6" id="KW-0472">Membrane</keyword>
<evidence type="ECO:0000256" key="4">
    <source>
        <dbReference type="ARBA" id="ARBA00022989"/>
    </source>
</evidence>
<feature type="transmembrane region" description="Helical" evidence="6">
    <location>
        <begin position="502"/>
        <end position="519"/>
    </location>
</feature>
<sequence length="822" mass="91268">MSSSSVNNPTKTLWLNRFYSSLRTVLACAIVGAVTLCPPAAVHNLLHFPAFSYVTTILIVSEASLGQVIKGCFCALYATVQVTAASVLALWLVGPGTFARSEGAATAAAVALTAFVVALPRSTPLLAKRIAFGQVVIVYVSMVVKNGEEEESSGVVVEPVRVAASTGLGVVASLLAVLLPFPRLGYYEVKRRCRLYIQNASERLSFLLLALNAQDNQAASDLISKAKFPAAERAKHLQSIREVQGGMKWERPHLKFLSANICSIDPGGSLNDEVETPIRGMELALSSCRSFPIALMDDHDLKAESARLKSRIDVKLEQAKCLTTSDAITAPETTIESSNNWWRQLSIATHDDLPTLFFLYCMELLQGGLKMEEEEEGEEGELTKPDIDITKETRRLQKIWTAVRTKRWNFAFKCSLSLGLAVLFGLIFNKRNGYWSGLTIAISFVTERQATFTMANARAQGTAMGSVYGILCSFLFHDLVELRFLLVLPWIVFASFLRQSKMYGQAGGISAVIGALLILGRKNYGNPSEFAIARITEAWIGLLCLVAVEIVLQPARAATLARIEMAWGLEAFRDCVEGYILCTDRKSWFFSNTTQRDKQKILECHVGKLNQFIMEAEVEPNFWFMPFHGTCYKKLLGSLRKASDLLLFVFNQSEVFSYGADRLQLDQKRVEDINADLELFRDKVGSTLKCLQKVISIEFLTDLEDGLHKEKPSYDIELGKPPEGDKLKMLGPDEVTVSNLVNGFLQHLRELGDVIDKKEAEQKVKSQMILCLSGLGFCIGSLIREIKEIENEVQELIAWENPTTTQVNVYDVYSKISDLHKI</sequence>
<proteinExistence type="predicted"/>
<dbReference type="PANTHER" id="PTHR30509">
    <property type="entry name" value="P-HYDROXYBENZOIC ACID EFFLUX PUMP SUBUNIT-RELATED"/>
    <property type="match status" value="1"/>
</dbReference>
<feature type="transmembrane region" description="Helical" evidence="6">
    <location>
        <begin position="21"/>
        <end position="41"/>
    </location>
</feature>
<evidence type="ECO:0000256" key="3">
    <source>
        <dbReference type="ARBA" id="ARBA00022692"/>
    </source>
</evidence>
<dbReference type="PANTHER" id="PTHR30509:SF34">
    <property type="entry name" value="F3L24.34 PROTEIN"/>
    <property type="match status" value="1"/>
</dbReference>
<keyword evidence="4 6" id="KW-1133">Transmembrane helix</keyword>
<keyword evidence="2" id="KW-1003">Cell membrane</keyword>
<evidence type="ECO:0000256" key="2">
    <source>
        <dbReference type="ARBA" id="ARBA00022475"/>
    </source>
</evidence>
<evidence type="ECO:0000313" key="8">
    <source>
        <dbReference type="EMBL" id="CAL1399118.1"/>
    </source>
</evidence>
<accession>A0AAV2FN29</accession>
<dbReference type="Pfam" id="PF13515">
    <property type="entry name" value="FUSC_2"/>
    <property type="match status" value="1"/>
</dbReference>
<feature type="transmembrane region" description="Helical" evidence="6">
    <location>
        <begin position="98"/>
        <end position="119"/>
    </location>
</feature>
<feature type="transmembrane region" description="Helical" evidence="6">
    <location>
        <begin position="47"/>
        <end position="65"/>
    </location>
</feature>
<feature type="transmembrane region" description="Helical" evidence="6">
    <location>
        <begin position="467"/>
        <end position="496"/>
    </location>
</feature>
<feature type="domain" description="Integral membrane bound transporter" evidence="7">
    <location>
        <begin position="420"/>
        <end position="547"/>
    </location>
</feature>
<feature type="transmembrane region" description="Helical" evidence="6">
    <location>
        <begin position="162"/>
        <end position="181"/>
    </location>
</feature>
<comment type="subcellular location">
    <subcellularLocation>
        <location evidence="1">Cell membrane</location>
        <topology evidence="1">Multi-pass membrane protein</topology>
    </subcellularLocation>
</comment>
<dbReference type="InterPro" id="IPR049453">
    <property type="entry name" value="Memb_transporter_dom"/>
</dbReference>
<keyword evidence="9" id="KW-1185">Reference proteome</keyword>
<keyword evidence="3 6" id="KW-0812">Transmembrane</keyword>
<feature type="transmembrane region" description="Helical" evidence="6">
    <location>
        <begin position="72"/>
        <end position="92"/>
    </location>
</feature>
<reference evidence="8 9" key="1">
    <citation type="submission" date="2024-04" db="EMBL/GenBank/DDBJ databases">
        <authorList>
            <person name="Fracassetti M."/>
        </authorList>
    </citation>
    <scope>NUCLEOTIDE SEQUENCE [LARGE SCALE GENOMIC DNA]</scope>
</reference>
<protein>
    <recommendedName>
        <fullName evidence="7">Integral membrane bound transporter domain-containing protein</fullName>
    </recommendedName>
</protein>
<evidence type="ECO:0000256" key="6">
    <source>
        <dbReference type="SAM" id="Phobius"/>
    </source>
</evidence>
<organism evidence="8 9">
    <name type="scientific">Linum trigynum</name>
    <dbReference type="NCBI Taxonomy" id="586398"/>
    <lineage>
        <taxon>Eukaryota</taxon>
        <taxon>Viridiplantae</taxon>
        <taxon>Streptophyta</taxon>
        <taxon>Embryophyta</taxon>
        <taxon>Tracheophyta</taxon>
        <taxon>Spermatophyta</taxon>
        <taxon>Magnoliopsida</taxon>
        <taxon>eudicotyledons</taxon>
        <taxon>Gunneridae</taxon>
        <taxon>Pentapetalae</taxon>
        <taxon>rosids</taxon>
        <taxon>fabids</taxon>
        <taxon>Malpighiales</taxon>
        <taxon>Linaceae</taxon>
        <taxon>Linum</taxon>
    </lineage>
</organism>
<dbReference type="GO" id="GO:0005886">
    <property type="term" value="C:plasma membrane"/>
    <property type="evidence" value="ECO:0007669"/>
    <property type="project" value="UniProtKB-SubCell"/>
</dbReference>